<evidence type="ECO:0000259" key="4">
    <source>
        <dbReference type="Pfam" id="PF07687"/>
    </source>
</evidence>
<evidence type="ECO:0000256" key="1">
    <source>
        <dbReference type="ARBA" id="ARBA00022723"/>
    </source>
</evidence>
<dbReference type="InterPro" id="IPR050072">
    <property type="entry name" value="Peptidase_M20A"/>
</dbReference>
<dbReference type="AlphaFoldDB" id="D1CG28"/>
<keyword evidence="1" id="KW-0479">Metal-binding</keyword>
<dbReference type="HOGENOM" id="CLU_021802_7_0_0"/>
<dbReference type="PANTHER" id="PTHR43808">
    <property type="entry name" value="ACETYLORNITHINE DEACETYLASE"/>
    <property type="match status" value="1"/>
</dbReference>
<dbReference type="GO" id="GO:0046872">
    <property type="term" value="F:metal ion binding"/>
    <property type="evidence" value="ECO:0007669"/>
    <property type="project" value="UniProtKB-KW"/>
</dbReference>
<reference evidence="6" key="1">
    <citation type="journal article" date="2010" name="Stand. Genomic Sci.">
        <title>Complete genome sequence of 'Thermobaculum terrenum' type strain (YNP1).</title>
        <authorList>
            <person name="Kiss H."/>
            <person name="Cleland D."/>
            <person name="Lapidus A."/>
            <person name="Lucas S."/>
            <person name="Glavina Del Rio T."/>
            <person name="Nolan M."/>
            <person name="Tice H."/>
            <person name="Han C."/>
            <person name="Goodwin L."/>
            <person name="Pitluck S."/>
            <person name="Liolios K."/>
            <person name="Ivanova N."/>
            <person name="Mavromatis K."/>
            <person name="Ovchinnikova G."/>
            <person name="Pati A."/>
            <person name="Chen A."/>
            <person name="Palaniappan K."/>
            <person name="Land M."/>
            <person name="Hauser L."/>
            <person name="Chang Y."/>
            <person name="Jeffries C."/>
            <person name="Lu M."/>
            <person name="Brettin T."/>
            <person name="Detter J."/>
            <person name="Goker M."/>
            <person name="Tindall B."/>
            <person name="Beck B."/>
            <person name="McDermott T."/>
            <person name="Woyke T."/>
            <person name="Bristow J."/>
            <person name="Eisen J."/>
            <person name="Markowitz V."/>
            <person name="Hugenholtz P."/>
            <person name="Kyrpides N."/>
            <person name="Klenk H."/>
            <person name="Cheng J."/>
        </authorList>
    </citation>
    <scope>NUCLEOTIDE SEQUENCE [LARGE SCALE GENOMIC DNA]</scope>
    <source>
        <strain evidence="6">ATCC BAA-798 / YNP1</strain>
    </source>
</reference>
<dbReference type="PANTHER" id="PTHR43808:SF9">
    <property type="entry name" value="BLL0789 PROTEIN"/>
    <property type="match status" value="1"/>
</dbReference>
<evidence type="ECO:0000256" key="3">
    <source>
        <dbReference type="PIRSR" id="PIRSR037238-1"/>
    </source>
</evidence>
<sequence length="385" mass="41901">MSQVPSYTKLYAFYQDGLQEYLRDLQMLVNQDSGTEYKEGVDRVADMCIDKLASFGCSIERIPSEVYGDAIIAKVEASSKRKVILIGHMDTVYPKGTAELRPFTIKGEYAYGPGVADMKSGLLLGIYTLRLCKHIVKKLDREVVMVLNSDEEVGSPFSAEIIRNEAKGATAAFVLEPGRPRSSVVVARKGVYNYELIAKGRSAHAGANPRDGRNAIVALAKAITEIAQWDKYPKGVTINAGTISGGTKPNVVPDFASAYLDVRVRRTADLEAVEEHFAQISERLSKDGVNVQFHRVGSCFPPMEPSEGNRWLYELAKDLAQEIGFELGAVETGGASDANNIAMMGVPVLDGLGPVGEKAHSPEERMFIPSIAERGALLSSLILRV</sequence>
<feature type="active site" evidence="3">
    <location>
        <position position="90"/>
    </location>
</feature>
<keyword evidence="2" id="KW-0378">Hydrolase</keyword>
<dbReference type="CDD" id="cd03885">
    <property type="entry name" value="M20_CPDG2"/>
    <property type="match status" value="1"/>
</dbReference>
<dbReference type="InterPro" id="IPR017150">
    <property type="entry name" value="Pept_M20_glutamate_carboxypep"/>
</dbReference>
<evidence type="ECO:0000256" key="2">
    <source>
        <dbReference type="ARBA" id="ARBA00022801"/>
    </source>
</evidence>
<dbReference type="STRING" id="525904.Tter_0967"/>
<dbReference type="Gene3D" id="3.30.70.360">
    <property type="match status" value="1"/>
</dbReference>
<dbReference type="SUPFAM" id="SSF53187">
    <property type="entry name" value="Zn-dependent exopeptidases"/>
    <property type="match status" value="1"/>
</dbReference>
<feature type="domain" description="Peptidase M20 dimerisation" evidence="4">
    <location>
        <begin position="186"/>
        <end position="286"/>
    </location>
</feature>
<dbReference type="Pfam" id="PF07687">
    <property type="entry name" value="M20_dimer"/>
    <property type="match status" value="1"/>
</dbReference>
<proteinExistence type="predicted"/>
<dbReference type="InterPro" id="IPR011650">
    <property type="entry name" value="Peptidase_M20_dimer"/>
</dbReference>
<dbReference type="PIRSF" id="PIRSF037238">
    <property type="entry name" value="Carboxypeptidase_G2"/>
    <property type="match status" value="1"/>
</dbReference>
<organism evidence="5 6">
    <name type="scientific">Thermobaculum terrenum (strain ATCC BAA-798 / CCMEE 7001 / YNP1)</name>
    <dbReference type="NCBI Taxonomy" id="525904"/>
    <lineage>
        <taxon>Bacteria</taxon>
        <taxon>Bacillati</taxon>
        <taxon>Chloroflexota</taxon>
        <taxon>Chloroflexia</taxon>
        <taxon>Candidatus Thermobaculales</taxon>
        <taxon>Candidatus Thermobaculaceae</taxon>
        <taxon>Thermobaculum</taxon>
    </lineage>
</organism>
<gene>
    <name evidence="5" type="ordered locus">Tter_0967</name>
</gene>
<dbReference type="GO" id="GO:0016787">
    <property type="term" value="F:hydrolase activity"/>
    <property type="evidence" value="ECO:0007669"/>
    <property type="project" value="UniProtKB-KW"/>
</dbReference>
<evidence type="ECO:0000313" key="6">
    <source>
        <dbReference type="Proteomes" id="UP000000323"/>
    </source>
</evidence>
<dbReference type="SUPFAM" id="SSF55031">
    <property type="entry name" value="Bacterial exopeptidase dimerisation domain"/>
    <property type="match status" value="1"/>
</dbReference>
<name>D1CG28_THET1</name>
<evidence type="ECO:0000313" key="5">
    <source>
        <dbReference type="EMBL" id="ACZ41884.1"/>
    </source>
</evidence>
<dbReference type="KEGG" id="ttr:Tter_0967"/>
<dbReference type="Gene3D" id="3.40.630.10">
    <property type="entry name" value="Zn peptidases"/>
    <property type="match status" value="1"/>
</dbReference>
<dbReference type="EMBL" id="CP001825">
    <property type="protein sequence ID" value="ACZ41884.1"/>
    <property type="molecule type" value="Genomic_DNA"/>
</dbReference>
<dbReference type="Pfam" id="PF01546">
    <property type="entry name" value="Peptidase_M20"/>
    <property type="match status" value="1"/>
</dbReference>
<dbReference type="InterPro" id="IPR036264">
    <property type="entry name" value="Bact_exopeptidase_dim_dom"/>
</dbReference>
<feature type="active site" description="Proton acceptor" evidence="3">
    <location>
        <position position="151"/>
    </location>
</feature>
<dbReference type="InterPro" id="IPR002933">
    <property type="entry name" value="Peptidase_M20"/>
</dbReference>
<protein>
    <submittedName>
        <fullName evidence="5">Peptidase dimerization domain protein</fullName>
    </submittedName>
</protein>
<accession>D1CG28</accession>
<dbReference type="eggNOG" id="COG0624">
    <property type="taxonomic scope" value="Bacteria"/>
</dbReference>
<dbReference type="RefSeq" id="WP_012874919.1">
    <property type="nucleotide sequence ID" value="NC_013525.1"/>
</dbReference>
<keyword evidence="6" id="KW-1185">Reference proteome</keyword>
<dbReference type="Proteomes" id="UP000000323">
    <property type="component" value="Chromosome 1"/>
</dbReference>